<dbReference type="Proteomes" id="UP000829398">
    <property type="component" value="Chromosome 8"/>
</dbReference>
<reference evidence="2" key="1">
    <citation type="journal article" date="2023" name="Hortic. Res.">
        <title>A chromosome-level phased genome enabling allele-level studies in sweet orange: a case study on citrus Huanglongbing tolerance.</title>
        <authorList>
            <person name="Wu B."/>
            <person name="Yu Q."/>
            <person name="Deng Z."/>
            <person name="Duan Y."/>
            <person name="Luo F."/>
            <person name="Gmitter F. Jr."/>
        </authorList>
    </citation>
    <scope>NUCLEOTIDE SEQUENCE [LARGE SCALE GENOMIC DNA]</scope>
    <source>
        <strain evidence="2">cv. Valencia</strain>
    </source>
</reference>
<proteinExistence type="predicted"/>
<evidence type="ECO:0000313" key="2">
    <source>
        <dbReference type="Proteomes" id="UP000829398"/>
    </source>
</evidence>
<evidence type="ECO:0000313" key="1">
    <source>
        <dbReference type="EMBL" id="KAH9695915.1"/>
    </source>
</evidence>
<sequence length="305" mass="33535">MVNQTVSLIIIHAALETDSSKGMEDITPALSIGNVGQLAVDLLVSSTGAETVGYLDDQFVLPCVGNDAYRPSPRGDLALPLQAYESSSSGLTLIQQRSPVVKGMMVEYAKNLADFAAASGNKHVVVLSALDFGRLQRIDMSSEPCIFKMSYVSFLGHFSGPQIYYLSSTSVNGTDDYCEQLGWKRLQEYHPAQRGWKYLSSLAEGDVGDENNFAFEDDLEEEDYYPSLPFAALFSCFKARGLKVTCLLCYCSEGDNMADAFNLADAACKFLRLNPDNVRGDDAEKWTVPFSWMTVYGPPPDMSMF</sequence>
<gene>
    <name evidence="1" type="ORF">KPL71_022964</name>
</gene>
<protein>
    <submittedName>
        <fullName evidence="1">Proteasome assembly chaperone 2</fullName>
    </submittedName>
</protein>
<keyword evidence="1" id="KW-0647">Proteasome</keyword>
<organism evidence="1 2">
    <name type="scientific">Citrus sinensis</name>
    <name type="common">Sweet orange</name>
    <name type="synonym">Citrus aurantium var. sinensis</name>
    <dbReference type="NCBI Taxonomy" id="2711"/>
    <lineage>
        <taxon>Eukaryota</taxon>
        <taxon>Viridiplantae</taxon>
        <taxon>Streptophyta</taxon>
        <taxon>Embryophyta</taxon>
        <taxon>Tracheophyta</taxon>
        <taxon>Spermatophyta</taxon>
        <taxon>Magnoliopsida</taxon>
        <taxon>eudicotyledons</taxon>
        <taxon>Gunneridae</taxon>
        <taxon>Pentapetalae</taxon>
        <taxon>rosids</taxon>
        <taxon>malvids</taxon>
        <taxon>Sapindales</taxon>
        <taxon>Rutaceae</taxon>
        <taxon>Aurantioideae</taxon>
        <taxon>Citrus</taxon>
    </lineage>
</organism>
<dbReference type="EMBL" id="CM039177">
    <property type="protein sequence ID" value="KAH9695915.1"/>
    <property type="molecule type" value="Genomic_DNA"/>
</dbReference>
<name>A0ACB8IHW2_CITSI</name>
<keyword evidence="2" id="KW-1185">Reference proteome</keyword>
<comment type="caution">
    <text evidence="1">The sequence shown here is derived from an EMBL/GenBank/DDBJ whole genome shotgun (WGS) entry which is preliminary data.</text>
</comment>
<accession>A0ACB8IHW2</accession>